<accession>A0A195F1P0</accession>
<keyword evidence="1" id="KW-0472">Membrane</keyword>
<evidence type="ECO:0000256" key="1">
    <source>
        <dbReference type="SAM" id="Phobius"/>
    </source>
</evidence>
<keyword evidence="1" id="KW-1133">Transmembrane helix</keyword>
<sequence>DTEQCGQVMAGGDNMRIQPGQTHQMGVSRTQDDAMVGYVFQRPTEPEFNTQSSTFQAKQAPRAWALADDVIVDNNQEKWKYSMTKLNVPQQSQSQQLGLTMNNVHLSNVPYEIHPMQLKSGAPGAEHLVYLNNQMTAQQQVALFHHQQQQQQFRNGQCITTGLTVNLSEVTHRADDAAAATTTAAAVVAAATTATAATLETVESFGIGYGQGAGESTGNWMKPPGNLFLYPTLDMKDLTGSVEDMVLSSSSIIIIIIIIIVTTLFVIPPSSSRRDCAGDSNLNVVRHFETAPASSRRAKQLRAVASCRLARLTWPSQNP</sequence>
<feature type="transmembrane region" description="Helical" evidence="1">
    <location>
        <begin position="245"/>
        <end position="267"/>
    </location>
</feature>
<keyword evidence="3" id="KW-1185">Reference proteome</keyword>
<name>A0A195F1P0_9HYME</name>
<proteinExistence type="predicted"/>
<evidence type="ECO:0000313" key="3">
    <source>
        <dbReference type="Proteomes" id="UP000078541"/>
    </source>
</evidence>
<protein>
    <submittedName>
        <fullName evidence="2">Uncharacterized protein</fullName>
    </submittedName>
</protein>
<reference evidence="2 3" key="1">
    <citation type="submission" date="2016-03" db="EMBL/GenBank/DDBJ databases">
        <title>Trachymyrmex septentrionalis WGS genome.</title>
        <authorList>
            <person name="Nygaard S."/>
            <person name="Hu H."/>
            <person name="Boomsma J."/>
            <person name="Zhang G."/>
        </authorList>
    </citation>
    <scope>NUCLEOTIDE SEQUENCE [LARGE SCALE GENOMIC DNA]</scope>
    <source>
        <strain evidence="2">Tsep2-gDNA-1</strain>
        <tissue evidence="2">Whole body</tissue>
    </source>
</reference>
<dbReference type="AlphaFoldDB" id="A0A195F1P0"/>
<dbReference type="Proteomes" id="UP000078541">
    <property type="component" value="Unassembled WGS sequence"/>
</dbReference>
<organism evidence="2 3">
    <name type="scientific">Trachymyrmex septentrionalis</name>
    <dbReference type="NCBI Taxonomy" id="34720"/>
    <lineage>
        <taxon>Eukaryota</taxon>
        <taxon>Metazoa</taxon>
        <taxon>Ecdysozoa</taxon>
        <taxon>Arthropoda</taxon>
        <taxon>Hexapoda</taxon>
        <taxon>Insecta</taxon>
        <taxon>Pterygota</taxon>
        <taxon>Neoptera</taxon>
        <taxon>Endopterygota</taxon>
        <taxon>Hymenoptera</taxon>
        <taxon>Apocrita</taxon>
        <taxon>Aculeata</taxon>
        <taxon>Formicoidea</taxon>
        <taxon>Formicidae</taxon>
        <taxon>Myrmicinae</taxon>
        <taxon>Trachymyrmex</taxon>
    </lineage>
</organism>
<dbReference type="EMBL" id="KQ981864">
    <property type="protein sequence ID" value="KYN34296.1"/>
    <property type="molecule type" value="Genomic_DNA"/>
</dbReference>
<gene>
    <name evidence="2" type="ORF">ALC56_11403</name>
</gene>
<evidence type="ECO:0000313" key="2">
    <source>
        <dbReference type="EMBL" id="KYN34296.1"/>
    </source>
</evidence>
<dbReference type="STRING" id="34720.A0A195F1P0"/>
<keyword evidence="1" id="KW-0812">Transmembrane</keyword>
<feature type="non-terminal residue" evidence="2">
    <location>
        <position position="1"/>
    </location>
</feature>